<accession>A0A8S5USQ2</accession>
<protein>
    <submittedName>
        <fullName evidence="1">Uncharacterized protein</fullName>
    </submittedName>
</protein>
<reference evidence="1" key="1">
    <citation type="journal article" date="2021" name="Proc. Natl. Acad. Sci. U.S.A.">
        <title>A Catalog of Tens of Thousands of Viruses from Human Metagenomes Reveals Hidden Associations with Chronic Diseases.</title>
        <authorList>
            <person name="Tisza M.J."/>
            <person name="Buck C.B."/>
        </authorList>
    </citation>
    <scope>NUCLEOTIDE SEQUENCE</scope>
    <source>
        <strain evidence="1">CtijX18</strain>
    </source>
</reference>
<proteinExistence type="predicted"/>
<organism evidence="1">
    <name type="scientific">Myoviridae sp. ctijX18</name>
    <dbReference type="NCBI Taxonomy" id="2825154"/>
    <lineage>
        <taxon>Viruses</taxon>
        <taxon>Duplodnaviria</taxon>
        <taxon>Heunggongvirae</taxon>
        <taxon>Uroviricota</taxon>
        <taxon>Caudoviricetes</taxon>
    </lineage>
</organism>
<evidence type="ECO:0000313" key="1">
    <source>
        <dbReference type="EMBL" id="DAF97509.1"/>
    </source>
</evidence>
<sequence length="71" mass="8048">MGEDFNNKSHRPKNPAIGFQLEVVRLTNCFLLSLWFSSSPLFGESELDNCDPHNSPPFYNVICLFTQAVIT</sequence>
<dbReference type="EMBL" id="BK016133">
    <property type="protein sequence ID" value="DAF97509.1"/>
    <property type="molecule type" value="Genomic_DNA"/>
</dbReference>
<name>A0A8S5USQ2_9CAUD</name>